<sequence length="309" mass="35555">MDACTRCVNYEFKADNAGLDHERPENFVTSQWPGHPKFYPFYRVIIALVLTGWCIADVAYETGQFYHGQTWKWFIYATNWSFILLVLSGLFQATTACIYSFRSHWIIDYQYPRTTPLILKLQWLLVNISCNSAVVVTMSYWFFIALFDHSAILTTSMSKVKHTMNTVYVIIDLLLSGVPIRVLHMFLTVMLGSIYALFNALYFLNDGTITTGENGLAVRHYAYNFMDWNKPVEAVITCVLCVFQSLISQVIIFIIYKIRIVIYERMYFGGTGTELEAELQNIVTESNSYSTMDDKDFTDMTSPTHVGVK</sequence>
<keyword evidence="1" id="KW-0812">Transmembrane</keyword>
<dbReference type="STRING" id="225164.V4AAX0"/>
<feature type="transmembrane region" description="Helical" evidence="1">
    <location>
        <begin position="121"/>
        <end position="147"/>
    </location>
</feature>
<dbReference type="InterPro" id="IPR049352">
    <property type="entry name" value="Rost"/>
</dbReference>
<feature type="transmembrane region" description="Helical" evidence="1">
    <location>
        <begin position="167"/>
        <end position="198"/>
    </location>
</feature>
<protein>
    <recommendedName>
        <fullName evidence="4">Protein rolling stone</fullName>
    </recommendedName>
</protein>
<feature type="transmembrane region" description="Helical" evidence="1">
    <location>
        <begin position="80"/>
        <end position="101"/>
    </location>
</feature>
<keyword evidence="3" id="KW-1185">Reference proteome</keyword>
<dbReference type="GO" id="GO:0016020">
    <property type="term" value="C:membrane"/>
    <property type="evidence" value="ECO:0007669"/>
    <property type="project" value="TreeGrafter"/>
</dbReference>
<accession>V4AAX0</accession>
<dbReference type="PANTHER" id="PTHR12242:SF1">
    <property type="entry name" value="MYND-TYPE DOMAIN-CONTAINING PROTEIN"/>
    <property type="match status" value="1"/>
</dbReference>
<evidence type="ECO:0008006" key="4">
    <source>
        <dbReference type="Google" id="ProtNLM"/>
    </source>
</evidence>
<keyword evidence="1" id="KW-0472">Membrane</keyword>
<evidence type="ECO:0000313" key="3">
    <source>
        <dbReference type="Proteomes" id="UP000030746"/>
    </source>
</evidence>
<name>V4AAX0_LOTGI</name>
<dbReference type="OMA" id="YATNWAF"/>
<dbReference type="AlphaFoldDB" id="V4AAX0"/>
<dbReference type="RefSeq" id="XP_009048199.1">
    <property type="nucleotide sequence ID" value="XM_009049951.1"/>
</dbReference>
<dbReference type="PANTHER" id="PTHR12242">
    <property type="entry name" value="OS02G0130600 PROTEIN-RELATED"/>
    <property type="match status" value="1"/>
</dbReference>
<feature type="transmembrane region" description="Helical" evidence="1">
    <location>
        <begin position="234"/>
        <end position="256"/>
    </location>
</feature>
<dbReference type="HOGENOM" id="CLU_066320_1_0_1"/>
<reference evidence="2 3" key="1">
    <citation type="journal article" date="2013" name="Nature">
        <title>Insights into bilaterian evolution from three spiralian genomes.</title>
        <authorList>
            <person name="Simakov O."/>
            <person name="Marletaz F."/>
            <person name="Cho S.J."/>
            <person name="Edsinger-Gonzales E."/>
            <person name="Havlak P."/>
            <person name="Hellsten U."/>
            <person name="Kuo D.H."/>
            <person name="Larsson T."/>
            <person name="Lv J."/>
            <person name="Arendt D."/>
            <person name="Savage R."/>
            <person name="Osoegawa K."/>
            <person name="de Jong P."/>
            <person name="Grimwood J."/>
            <person name="Chapman J.A."/>
            <person name="Shapiro H."/>
            <person name="Aerts A."/>
            <person name="Otillar R.P."/>
            <person name="Terry A.Y."/>
            <person name="Boore J.L."/>
            <person name="Grigoriev I.V."/>
            <person name="Lindberg D.R."/>
            <person name="Seaver E.C."/>
            <person name="Weisblat D.A."/>
            <person name="Putnam N.H."/>
            <person name="Rokhsar D.S."/>
        </authorList>
    </citation>
    <scope>NUCLEOTIDE SEQUENCE [LARGE SCALE GENOMIC DNA]</scope>
</reference>
<evidence type="ECO:0000313" key="2">
    <source>
        <dbReference type="EMBL" id="ESP01149.1"/>
    </source>
</evidence>
<dbReference type="GeneID" id="20245807"/>
<dbReference type="CTD" id="20245807"/>
<dbReference type="Proteomes" id="UP000030746">
    <property type="component" value="Unassembled WGS sequence"/>
</dbReference>
<dbReference type="KEGG" id="lgi:LOTGIDRAFT_205169"/>
<evidence type="ECO:0000256" key="1">
    <source>
        <dbReference type="SAM" id="Phobius"/>
    </source>
</evidence>
<dbReference type="Pfam" id="PF21534">
    <property type="entry name" value="Rost"/>
    <property type="match status" value="1"/>
</dbReference>
<proteinExistence type="predicted"/>
<dbReference type="OrthoDB" id="419711at2759"/>
<feature type="transmembrane region" description="Helical" evidence="1">
    <location>
        <begin position="41"/>
        <end position="60"/>
    </location>
</feature>
<gene>
    <name evidence="2" type="ORF">LOTGIDRAFT_205169</name>
</gene>
<keyword evidence="1" id="KW-1133">Transmembrane helix</keyword>
<organism evidence="2 3">
    <name type="scientific">Lottia gigantea</name>
    <name type="common">Giant owl limpet</name>
    <dbReference type="NCBI Taxonomy" id="225164"/>
    <lineage>
        <taxon>Eukaryota</taxon>
        <taxon>Metazoa</taxon>
        <taxon>Spiralia</taxon>
        <taxon>Lophotrochozoa</taxon>
        <taxon>Mollusca</taxon>
        <taxon>Gastropoda</taxon>
        <taxon>Patellogastropoda</taxon>
        <taxon>Lottioidea</taxon>
        <taxon>Lottiidae</taxon>
        <taxon>Lottia</taxon>
    </lineage>
</organism>
<dbReference type="EMBL" id="KB200538">
    <property type="protein sequence ID" value="ESP01149.1"/>
    <property type="molecule type" value="Genomic_DNA"/>
</dbReference>